<name>A0A5C6B272_9BACT</name>
<keyword evidence="2" id="KW-1185">Reference proteome</keyword>
<protein>
    <submittedName>
        <fullName evidence="1">Uncharacterized protein</fullName>
    </submittedName>
</protein>
<reference evidence="1 2" key="1">
    <citation type="submission" date="2019-02" db="EMBL/GenBank/DDBJ databases">
        <title>Deep-cultivation of Planctomycetes and their phenomic and genomic characterization uncovers novel biology.</title>
        <authorList>
            <person name="Wiegand S."/>
            <person name="Jogler M."/>
            <person name="Boedeker C."/>
            <person name="Pinto D."/>
            <person name="Vollmers J."/>
            <person name="Rivas-Marin E."/>
            <person name="Kohn T."/>
            <person name="Peeters S.H."/>
            <person name="Heuer A."/>
            <person name="Rast P."/>
            <person name="Oberbeckmann S."/>
            <person name="Bunk B."/>
            <person name="Jeske O."/>
            <person name="Meyerdierks A."/>
            <person name="Storesund J.E."/>
            <person name="Kallscheuer N."/>
            <person name="Luecker S."/>
            <person name="Lage O.M."/>
            <person name="Pohl T."/>
            <person name="Merkel B.J."/>
            <person name="Hornburger P."/>
            <person name="Mueller R.-W."/>
            <person name="Bruemmer F."/>
            <person name="Labrenz M."/>
            <person name="Spormann A.M."/>
            <person name="Op Den Camp H."/>
            <person name="Overmann J."/>
            <person name="Amann R."/>
            <person name="Jetten M.S.M."/>
            <person name="Mascher T."/>
            <person name="Medema M.H."/>
            <person name="Devos D.P."/>
            <person name="Kaster A.-K."/>
            <person name="Ovreas L."/>
            <person name="Rohde M."/>
            <person name="Galperin M.Y."/>
            <person name="Jogler C."/>
        </authorList>
    </citation>
    <scope>NUCLEOTIDE SEQUENCE [LARGE SCALE GENOMIC DNA]</scope>
    <source>
        <strain evidence="1 2">Pla52n</strain>
    </source>
</reference>
<dbReference type="Proteomes" id="UP000320176">
    <property type="component" value="Unassembled WGS sequence"/>
</dbReference>
<accession>A0A5C6B272</accession>
<dbReference type="AlphaFoldDB" id="A0A5C6B272"/>
<gene>
    <name evidence="1" type="ORF">Pla52n_17250</name>
</gene>
<proteinExistence type="predicted"/>
<comment type="caution">
    <text evidence="1">The sequence shown here is derived from an EMBL/GenBank/DDBJ whole genome shotgun (WGS) entry which is preliminary data.</text>
</comment>
<organism evidence="1 2">
    <name type="scientific">Stieleria varia</name>
    <dbReference type="NCBI Taxonomy" id="2528005"/>
    <lineage>
        <taxon>Bacteria</taxon>
        <taxon>Pseudomonadati</taxon>
        <taxon>Planctomycetota</taxon>
        <taxon>Planctomycetia</taxon>
        <taxon>Pirellulales</taxon>
        <taxon>Pirellulaceae</taxon>
        <taxon>Stieleria</taxon>
    </lineage>
</organism>
<sequence length="95" mass="10787">MSFAFGCWWGRFVTCQTDSGRLQTCPTLDTGALGRGIRRDFFRQGFLAKATTPFLNGSGSCASRVRAFRDVLRLIVFFEKLFKERINDRIGLRIG</sequence>
<evidence type="ECO:0000313" key="1">
    <source>
        <dbReference type="EMBL" id="TWU06008.1"/>
    </source>
</evidence>
<evidence type="ECO:0000313" key="2">
    <source>
        <dbReference type="Proteomes" id="UP000320176"/>
    </source>
</evidence>
<dbReference type="EMBL" id="SJPN01000002">
    <property type="protein sequence ID" value="TWU06008.1"/>
    <property type="molecule type" value="Genomic_DNA"/>
</dbReference>